<reference evidence="1" key="1">
    <citation type="submission" date="2020-05" db="EMBL/GenBank/DDBJ databases">
        <authorList>
            <person name="Rincon C."/>
            <person name="Sanders R I."/>
            <person name="Robbins C."/>
            <person name="Chaturvedi A."/>
        </authorList>
    </citation>
    <scope>NUCLEOTIDE SEQUENCE</scope>
    <source>
        <strain evidence="1">CHB12</strain>
    </source>
</reference>
<dbReference type="Proteomes" id="UP000684084">
    <property type="component" value="Unassembled WGS sequence"/>
</dbReference>
<sequence>MLNNVSFCSRFNFFIFSFFCRFRVQNFENAKIIKHQNLGSGHLKTLSSEGFGIFGCGILDIDFGFRVWDTGYDQFLNASQSSIDVSIDFCVNFSIK</sequence>
<dbReference type="EMBL" id="CAGKOT010000018">
    <property type="protein sequence ID" value="CAB5363281.1"/>
    <property type="molecule type" value="Genomic_DNA"/>
</dbReference>
<organism evidence="1 2">
    <name type="scientific">Rhizophagus irregularis</name>
    <dbReference type="NCBI Taxonomy" id="588596"/>
    <lineage>
        <taxon>Eukaryota</taxon>
        <taxon>Fungi</taxon>
        <taxon>Fungi incertae sedis</taxon>
        <taxon>Mucoromycota</taxon>
        <taxon>Glomeromycotina</taxon>
        <taxon>Glomeromycetes</taxon>
        <taxon>Glomerales</taxon>
        <taxon>Glomeraceae</taxon>
        <taxon>Rhizophagus</taxon>
    </lineage>
</organism>
<dbReference type="AlphaFoldDB" id="A0A915Z705"/>
<protein>
    <submittedName>
        <fullName evidence="1">Uncharacterized protein</fullName>
    </submittedName>
</protein>
<evidence type="ECO:0000313" key="2">
    <source>
        <dbReference type="Proteomes" id="UP000684084"/>
    </source>
</evidence>
<name>A0A915Z705_9GLOM</name>
<comment type="caution">
    <text evidence="1">The sequence shown here is derived from an EMBL/GenBank/DDBJ whole genome shotgun (WGS) entry which is preliminary data.</text>
</comment>
<gene>
    <name evidence="1" type="ORF">CHRIB12_LOCUS9457</name>
</gene>
<proteinExistence type="predicted"/>
<dbReference type="OrthoDB" id="2304959at2759"/>
<accession>A0A915Z705</accession>
<evidence type="ECO:0000313" key="1">
    <source>
        <dbReference type="EMBL" id="CAB5363281.1"/>
    </source>
</evidence>
<dbReference type="VEuPathDB" id="FungiDB:RhiirFUN_023746"/>